<proteinExistence type="predicted"/>
<name>A0A218KRV2_9EURY</name>
<protein>
    <submittedName>
        <fullName evidence="2">Uncharacterized protein</fullName>
    </submittedName>
</protein>
<dbReference type="RefSeq" id="WP_088901260.1">
    <property type="nucleotide sequence ID" value="NZ_JAJNEG010000027.1"/>
</dbReference>
<keyword evidence="1" id="KW-0812">Transmembrane</keyword>
<accession>A0A218KRV2</accession>
<geneLocation type="plasmid" evidence="2">
    <name>pR1SE</name>
</geneLocation>
<dbReference type="OrthoDB" id="320749at2157"/>
<feature type="transmembrane region" description="Helical" evidence="1">
    <location>
        <begin position="20"/>
        <end position="49"/>
    </location>
</feature>
<reference evidence="3" key="1">
    <citation type="submission" date="2016-09" db="EMBL/GenBank/DDBJ databases">
        <title>A plasmid goes viral.</title>
        <authorList>
            <person name="Erdmann S."/>
            <person name="Tschitschko B."/>
            <person name="Cavicchioli R."/>
        </authorList>
    </citation>
    <scope>NUCLEOTIDE SEQUENCE</scope>
    <source>
        <strain evidence="3">HLS1</strain>
        <plasmid evidence="3">pR1SE2</plasmid>
    </source>
</reference>
<keyword evidence="1" id="KW-0472">Membrane</keyword>
<dbReference type="EMBL" id="KX687704">
    <property type="protein sequence ID" value="AQM75274.1"/>
    <property type="molecule type" value="Genomic_DNA"/>
</dbReference>
<reference evidence="2" key="2">
    <citation type="journal article" date="2017" name="Nat. Microbiol.">
        <title>A plasmid from an Antarctic haloarchaeon uses specialized membrane vesicles to disseminate and infect plasmid-free cells.</title>
        <authorList>
            <person name="Erdmann S."/>
            <person name="Tschitschko B."/>
            <person name="Zhong L."/>
            <person name="Raftery M.J."/>
            <person name="Cavicchioli R."/>
        </authorList>
    </citation>
    <scope>NUCLEOTIDE SEQUENCE</scope>
    <source>
        <strain evidence="2">R1S1</strain>
        <plasmid evidence="2">pR1SE</plasmid>
    </source>
</reference>
<evidence type="ECO:0000313" key="3">
    <source>
        <dbReference type="EMBL" id="ASK38245.1"/>
    </source>
</evidence>
<organism evidence="2">
    <name type="scientific">Halorubrum lacusprofundi</name>
    <dbReference type="NCBI Taxonomy" id="2247"/>
    <lineage>
        <taxon>Archaea</taxon>
        <taxon>Methanobacteriati</taxon>
        <taxon>Methanobacteriota</taxon>
        <taxon>Stenosarchaea group</taxon>
        <taxon>Halobacteria</taxon>
        <taxon>Halobacteriales</taxon>
        <taxon>Haloferacaceae</taxon>
        <taxon>Halorubrum</taxon>
    </lineage>
</organism>
<geneLocation type="plasmid" evidence="3">
    <name>pR1SE2</name>
</geneLocation>
<evidence type="ECO:0000256" key="1">
    <source>
        <dbReference type="SAM" id="Phobius"/>
    </source>
</evidence>
<keyword evidence="2" id="KW-0614">Plasmid</keyword>
<dbReference type="EMBL" id="KX906370">
    <property type="protein sequence ID" value="ASK38245.1"/>
    <property type="molecule type" value="Genomic_DNA"/>
</dbReference>
<keyword evidence="1" id="KW-1133">Transmembrane helix</keyword>
<dbReference type="AlphaFoldDB" id="A0A218KRV2"/>
<evidence type="ECO:0000313" key="2">
    <source>
        <dbReference type="EMBL" id="AQM75274.1"/>
    </source>
</evidence>
<sequence length="98" mass="11328">MGFPPFSWLESSIGENRSWALARVTIGILYLALGWIPATIGFAVGLVYFFGDITLKLTVNRRMEWLRPWAKSTLVWNYDLVLWIFGVEEFPGWMGWTP</sequence>